<evidence type="ECO:0000256" key="2">
    <source>
        <dbReference type="ARBA" id="ARBA00023125"/>
    </source>
</evidence>
<comment type="caution">
    <text evidence="5">The sequence shown here is derived from an EMBL/GenBank/DDBJ whole genome shotgun (WGS) entry which is preliminary data.</text>
</comment>
<proteinExistence type="predicted"/>
<evidence type="ECO:0000313" key="5">
    <source>
        <dbReference type="EMBL" id="RBL88951.1"/>
    </source>
</evidence>
<dbReference type="InterPro" id="IPR002577">
    <property type="entry name" value="HTH_HxlR"/>
</dbReference>
<keyword evidence="2" id="KW-0238">DNA-binding</keyword>
<keyword evidence="3" id="KW-0804">Transcription</keyword>
<dbReference type="InterPro" id="IPR036388">
    <property type="entry name" value="WH-like_DNA-bd_sf"/>
</dbReference>
<dbReference type="PANTHER" id="PTHR33204:SF29">
    <property type="entry name" value="TRANSCRIPTIONAL REGULATOR"/>
    <property type="match status" value="1"/>
</dbReference>
<dbReference type="OrthoDB" id="8231503at2"/>
<feature type="domain" description="HTH hxlR-type" evidence="4">
    <location>
        <begin position="18"/>
        <end position="112"/>
    </location>
</feature>
<keyword evidence="1" id="KW-0805">Transcription regulation</keyword>
<dbReference type="Gene3D" id="1.10.10.10">
    <property type="entry name" value="Winged helix-like DNA-binding domain superfamily/Winged helix DNA-binding domain"/>
    <property type="match status" value="1"/>
</dbReference>
<dbReference type="AlphaFoldDB" id="A0A365XSF7"/>
<dbReference type="SUPFAM" id="SSF46785">
    <property type="entry name" value="Winged helix' DNA-binding domain"/>
    <property type="match status" value="1"/>
</dbReference>
<dbReference type="GO" id="GO:0003677">
    <property type="term" value="F:DNA binding"/>
    <property type="evidence" value="ECO:0007669"/>
    <property type="project" value="UniProtKB-KW"/>
</dbReference>
<reference evidence="5 6" key="1">
    <citation type="submission" date="2018-05" db="EMBL/GenBank/DDBJ databases">
        <title>Chitinophaga sp. K3CV102501T nov., isolated from isolated from a monsoon evergreen broad-leaved forest soil.</title>
        <authorList>
            <person name="Lv Y."/>
        </authorList>
    </citation>
    <scope>NUCLEOTIDE SEQUENCE [LARGE SCALE GENOMIC DNA]</scope>
    <source>
        <strain evidence="5 6">GDMCC 1.1325</strain>
    </source>
</reference>
<sequence>MENENIFHTTPTYNPAICPVARTLKIIGGKWKPLILHLVGTEMNRFGLLKKCMPDISKHMLTQQLRELEQDGLISRSVYAEMPPRVEYALTPKGDSMLSITAAILEWGKANL</sequence>
<name>A0A365XSF7_9BACT</name>
<dbReference type="PANTHER" id="PTHR33204">
    <property type="entry name" value="TRANSCRIPTIONAL REGULATOR, MARR FAMILY"/>
    <property type="match status" value="1"/>
</dbReference>
<evidence type="ECO:0000313" key="6">
    <source>
        <dbReference type="Proteomes" id="UP000253410"/>
    </source>
</evidence>
<evidence type="ECO:0000256" key="1">
    <source>
        <dbReference type="ARBA" id="ARBA00023015"/>
    </source>
</evidence>
<dbReference type="RefSeq" id="WP_113617694.1">
    <property type="nucleotide sequence ID" value="NZ_QFFJ01000002.1"/>
</dbReference>
<dbReference type="EMBL" id="QFFJ01000002">
    <property type="protein sequence ID" value="RBL88951.1"/>
    <property type="molecule type" value="Genomic_DNA"/>
</dbReference>
<dbReference type="InterPro" id="IPR036390">
    <property type="entry name" value="WH_DNA-bd_sf"/>
</dbReference>
<evidence type="ECO:0000259" key="4">
    <source>
        <dbReference type="PROSITE" id="PS51118"/>
    </source>
</evidence>
<evidence type="ECO:0000256" key="3">
    <source>
        <dbReference type="ARBA" id="ARBA00023163"/>
    </source>
</evidence>
<dbReference type="PROSITE" id="PS51118">
    <property type="entry name" value="HTH_HXLR"/>
    <property type="match status" value="1"/>
</dbReference>
<organism evidence="5 6">
    <name type="scientific">Chitinophaga flava</name>
    <dbReference type="NCBI Taxonomy" id="2259036"/>
    <lineage>
        <taxon>Bacteria</taxon>
        <taxon>Pseudomonadati</taxon>
        <taxon>Bacteroidota</taxon>
        <taxon>Chitinophagia</taxon>
        <taxon>Chitinophagales</taxon>
        <taxon>Chitinophagaceae</taxon>
        <taxon>Chitinophaga</taxon>
    </lineage>
</organism>
<gene>
    <name evidence="5" type="ORF">DF182_20615</name>
</gene>
<accession>A0A365XSF7</accession>
<keyword evidence="6" id="KW-1185">Reference proteome</keyword>
<dbReference type="Proteomes" id="UP000253410">
    <property type="component" value="Unassembled WGS sequence"/>
</dbReference>
<dbReference type="Pfam" id="PF01638">
    <property type="entry name" value="HxlR"/>
    <property type="match status" value="1"/>
</dbReference>
<protein>
    <submittedName>
        <fullName evidence="5">Transcriptional regulator</fullName>
    </submittedName>
</protein>